<comment type="similarity">
    <text evidence="1">Belongs to the ROK (NagC/XylR) family.</text>
</comment>
<reference evidence="2 3" key="1">
    <citation type="submission" date="2016-09" db="EMBL/GenBank/DDBJ databases">
        <authorList>
            <person name="Capua I."/>
            <person name="De Benedictis P."/>
            <person name="Joannis T."/>
            <person name="Lombin L.H."/>
            <person name="Cattoli G."/>
        </authorList>
    </citation>
    <scope>NUCLEOTIDE SEQUENCE [LARGE SCALE GENOMIC DNA]</scope>
    <source>
        <strain evidence="2 3">LMG 25899</strain>
    </source>
</reference>
<organism evidence="2 3">
    <name type="scientific">Enterococcus rivorum</name>
    <dbReference type="NCBI Taxonomy" id="762845"/>
    <lineage>
        <taxon>Bacteria</taxon>
        <taxon>Bacillati</taxon>
        <taxon>Bacillota</taxon>
        <taxon>Bacilli</taxon>
        <taxon>Lactobacillales</taxon>
        <taxon>Enterococcaceae</taxon>
        <taxon>Enterococcus</taxon>
    </lineage>
</organism>
<keyword evidence="2" id="KW-0808">Transferase</keyword>
<dbReference type="GO" id="GO:0016301">
    <property type="term" value="F:kinase activity"/>
    <property type="evidence" value="ECO:0007669"/>
    <property type="project" value="UniProtKB-KW"/>
</dbReference>
<dbReference type="PANTHER" id="PTHR18964">
    <property type="entry name" value="ROK (REPRESSOR, ORF, KINASE) FAMILY"/>
    <property type="match status" value="1"/>
</dbReference>
<dbReference type="CDD" id="cd24152">
    <property type="entry name" value="ASKHA_NBD_ROK-like"/>
    <property type="match status" value="1"/>
</dbReference>
<dbReference type="EMBL" id="MIEK01000055">
    <property type="protein sequence ID" value="OEH81289.1"/>
    <property type="molecule type" value="Genomic_DNA"/>
</dbReference>
<comment type="caution">
    <text evidence="2">The sequence shown here is derived from an EMBL/GenBank/DDBJ whole genome shotgun (WGS) entry which is preliminary data.</text>
</comment>
<dbReference type="Gene3D" id="3.30.420.40">
    <property type="match status" value="2"/>
</dbReference>
<dbReference type="RefSeq" id="WP_069699736.1">
    <property type="nucleotide sequence ID" value="NZ_JAGGMA010000059.1"/>
</dbReference>
<accession>A0A1E5KUK8</accession>
<dbReference type="InterPro" id="IPR043129">
    <property type="entry name" value="ATPase_NBD"/>
</dbReference>
<dbReference type="PANTHER" id="PTHR18964:SF170">
    <property type="entry name" value="SUGAR KINASE"/>
    <property type="match status" value="1"/>
</dbReference>
<dbReference type="Proteomes" id="UP000095256">
    <property type="component" value="Unassembled WGS sequence"/>
</dbReference>
<dbReference type="AlphaFoldDB" id="A0A1E5KUK8"/>
<sequence length="289" mass="31559">MNILAFDLGGTAVKHGIWNGKDIVDKGQFKTPETWSEMKASLLAVFNEKEDLIEGVAFSAPGVVDETRQMIGGISAIPYIHRFNIFLELEELFHLPVAIENDANCAGLAEIHEGAAKGNSEVAFVVVGTGIGGAIFHQGELVKGTHLYGGEFGLMFLDHGKTFSELGTAVQMAKRYCKRKELEKDSVSGKEVFELAVSGDSIAKEEVGHFYDYLTKGLFNIQFSLDPEVIVLGGGVSAKQELIEEVNQRMEKLVSHFKLKDFTPKIVSCHYQNDANLVGAAANFLSKKS</sequence>
<proteinExistence type="inferred from homology"/>
<name>A0A1E5KUK8_9ENTE</name>
<dbReference type="SUPFAM" id="SSF53067">
    <property type="entry name" value="Actin-like ATPase domain"/>
    <property type="match status" value="1"/>
</dbReference>
<dbReference type="STRING" id="762845.BCR26_17305"/>
<keyword evidence="3" id="KW-1185">Reference proteome</keyword>
<keyword evidence="2" id="KW-0418">Kinase</keyword>
<protein>
    <submittedName>
        <fullName evidence="2">N-acetylmannosamine kinase</fullName>
    </submittedName>
</protein>
<evidence type="ECO:0000256" key="1">
    <source>
        <dbReference type="ARBA" id="ARBA00006479"/>
    </source>
</evidence>
<dbReference type="InterPro" id="IPR000600">
    <property type="entry name" value="ROK"/>
</dbReference>
<dbReference type="Pfam" id="PF00480">
    <property type="entry name" value="ROK"/>
    <property type="match status" value="1"/>
</dbReference>
<evidence type="ECO:0000313" key="3">
    <source>
        <dbReference type="Proteomes" id="UP000095256"/>
    </source>
</evidence>
<dbReference type="OrthoDB" id="9795247at2"/>
<gene>
    <name evidence="2" type="ORF">BCR26_17305</name>
</gene>
<evidence type="ECO:0000313" key="2">
    <source>
        <dbReference type="EMBL" id="OEH81289.1"/>
    </source>
</evidence>